<reference evidence="10" key="1">
    <citation type="journal article" date="2014" name="FEMS Microbiol. Lett.">
        <title>Draft Genomic DNA Sequence of the Facultatively Methylotrophic Bacterium Acidomonas methanolica type strain MB58.</title>
        <authorList>
            <person name="Higashiura N."/>
            <person name="Hadano H."/>
            <person name="Hirakawa H."/>
            <person name="Matsutani M."/>
            <person name="Takabe S."/>
            <person name="Matsushita K."/>
            <person name="Azuma Y."/>
        </authorList>
    </citation>
    <scope>NUCLEOTIDE SEQUENCE [LARGE SCALE GENOMIC DNA]</scope>
    <source>
        <strain evidence="10">MB58</strain>
    </source>
</reference>
<feature type="region of interest" description="Disordered" evidence="7">
    <location>
        <begin position="690"/>
        <end position="709"/>
    </location>
</feature>
<feature type="transmembrane region" description="Helical" evidence="8">
    <location>
        <begin position="192"/>
        <end position="211"/>
    </location>
</feature>
<keyword evidence="2" id="KW-1003">Cell membrane</keyword>
<evidence type="ECO:0000256" key="4">
    <source>
        <dbReference type="ARBA" id="ARBA00022692"/>
    </source>
</evidence>
<dbReference type="GO" id="GO:0005886">
    <property type="term" value="C:plasma membrane"/>
    <property type="evidence" value="ECO:0007669"/>
    <property type="project" value="UniProtKB-SubCell"/>
</dbReference>
<keyword evidence="4 8" id="KW-0812">Transmembrane</keyword>
<protein>
    <submittedName>
        <fullName evidence="9">Transporter</fullName>
    </submittedName>
</protein>
<feature type="transmembrane region" description="Helical" evidence="8">
    <location>
        <begin position="77"/>
        <end position="94"/>
    </location>
</feature>
<feature type="transmembrane region" description="Helical" evidence="8">
    <location>
        <begin position="369"/>
        <end position="392"/>
    </location>
</feature>
<dbReference type="GO" id="GO:0055091">
    <property type="term" value="P:phospholipid homeostasis"/>
    <property type="evidence" value="ECO:0007669"/>
    <property type="project" value="TreeGrafter"/>
</dbReference>
<keyword evidence="3" id="KW-0808">Transferase</keyword>
<feature type="transmembrane region" description="Helical" evidence="8">
    <location>
        <begin position="457"/>
        <end position="476"/>
    </location>
</feature>
<dbReference type="InterPro" id="IPR051211">
    <property type="entry name" value="PG_lysyltransferase"/>
</dbReference>
<evidence type="ECO:0000256" key="2">
    <source>
        <dbReference type="ARBA" id="ARBA00022475"/>
    </source>
</evidence>
<evidence type="ECO:0000313" key="9">
    <source>
        <dbReference type="EMBL" id="GAJ28862.1"/>
    </source>
</evidence>
<feature type="transmembrane region" description="Helical" evidence="8">
    <location>
        <begin position="152"/>
        <end position="177"/>
    </location>
</feature>
<keyword evidence="5 8" id="KW-1133">Transmembrane helix</keyword>
<dbReference type="AlphaFoldDB" id="A0A023D404"/>
<dbReference type="OrthoDB" id="145485at2"/>
<accession>A0A023D404</accession>
<gene>
    <name evidence="9" type="ORF">Amme_038_111</name>
</gene>
<evidence type="ECO:0000313" key="10">
    <source>
        <dbReference type="Proteomes" id="UP000019760"/>
    </source>
</evidence>
<feature type="transmembrane region" description="Helical" evidence="8">
    <location>
        <begin position="530"/>
        <end position="550"/>
    </location>
</feature>
<dbReference type="RefSeq" id="WP_042058075.1">
    <property type="nucleotide sequence ID" value="NZ_BAND01000038.1"/>
</dbReference>
<dbReference type="Proteomes" id="UP000019760">
    <property type="component" value="Unassembled WGS sequence"/>
</dbReference>
<evidence type="ECO:0000256" key="6">
    <source>
        <dbReference type="ARBA" id="ARBA00023136"/>
    </source>
</evidence>
<dbReference type="Pfam" id="PF03706">
    <property type="entry name" value="LPG_synthase_TM"/>
    <property type="match status" value="1"/>
</dbReference>
<feature type="transmembrane region" description="Helical" evidence="8">
    <location>
        <begin position="286"/>
        <end position="303"/>
    </location>
</feature>
<comment type="subcellular location">
    <subcellularLocation>
        <location evidence="1">Cell membrane</location>
        <topology evidence="1">Multi-pass membrane protein</topology>
    </subcellularLocation>
</comment>
<feature type="transmembrane region" description="Helical" evidence="8">
    <location>
        <begin position="488"/>
        <end position="510"/>
    </location>
</feature>
<dbReference type="InterPro" id="IPR022791">
    <property type="entry name" value="L-PG_synthase/AglD"/>
</dbReference>
<dbReference type="PANTHER" id="PTHR34697">
    <property type="entry name" value="PHOSPHATIDYLGLYCEROL LYSYLTRANSFERASE"/>
    <property type="match status" value="1"/>
</dbReference>
<evidence type="ECO:0000256" key="5">
    <source>
        <dbReference type="ARBA" id="ARBA00022989"/>
    </source>
</evidence>
<evidence type="ECO:0000256" key="3">
    <source>
        <dbReference type="ARBA" id="ARBA00022679"/>
    </source>
</evidence>
<dbReference type="GO" id="GO:0016755">
    <property type="term" value="F:aminoacyltransferase activity"/>
    <property type="evidence" value="ECO:0007669"/>
    <property type="project" value="TreeGrafter"/>
</dbReference>
<evidence type="ECO:0000256" key="7">
    <source>
        <dbReference type="SAM" id="MobiDB-lite"/>
    </source>
</evidence>
<organism evidence="9 10">
    <name type="scientific">Acidomonas methanolica NBRC 104435</name>
    <dbReference type="NCBI Taxonomy" id="1231351"/>
    <lineage>
        <taxon>Bacteria</taxon>
        <taxon>Pseudomonadati</taxon>
        <taxon>Pseudomonadota</taxon>
        <taxon>Alphaproteobacteria</taxon>
        <taxon>Acetobacterales</taxon>
        <taxon>Acetobacteraceae</taxon>
        <taxon>Acidomonas</taxon>
    </lineage>
</organism>
<proteinExistence type="predicted"/>
<evidence type="ECO:0000256" key="1">
    <source>
        <dbReference type="ARBA" id="ARBA00004651"/>
    </source>
</evidence>
<evidence type="ECO:0000256" key="8">
    <source>
        <dbReference type="SAM" id="Phobius"/>
    </source>
</evidence>
<keyword evidence="10" id="KW-1185">Reference proteome</keyword>
<name>A0A023D404_ACIMT</name>
<feature type="transmembrane region" description="Helical" evidence="8">
    <location>
        <begin position="404"/>
        <end position="426"/>
    </location>
</feature>
<dbReference type="EMBL" id="BAND01000038">
    <property type="protein sequence ID" value="GAJ28862.1"/>
    <property type="molecule type" value="Genomic_DNA"/>
</dbReference>
<feature type="transmembrane region" description="Helical" evidence="8">
    <location>
        <begin position="315"/>
        <end position="336"/>
    </location>
</feature>
<keyword evidence="6 8" id="KW-0472">Membrane</keyword>
<sequence>MLTNPQRDLVTAEIEDGEPDGFCARGERPVSTGRRVLHAAPAAVGLVLLVGAFFVIQREVRHLSLADIRIALRGIPDRALLAGAACTVLSYFVLSFYDYLGCIHVGARKSWRRAAFAAFCSYVLSHNLGCAAISGAAVRFRLYRTWRVAPGAIAQIIAFCSTTYLFGAAALIGWVLLFQPEHIPLFGALPRSLLWLCGAACWAVVAAYVILSFRRREFAWRRLRIEIPRPPIAIAQVVVASADMSATALIAYVLLPAGTPLSFGAFLAIYLASYTAGLLASVPGGLGVFDSAMLLALGSYMTTPQVLGVVLVFRLFYYVIPLLLAGLMFAGHELFLRGEAVLARRLGTVPPPVVARRERQLIRESEADFSVGVATGVVSATGLLLVFYAIVVPPPLDRRLLGSFVPQGANLLLCFAGVTLLGLAIGLSQRVTLAWKASLGMLALSILLVELRAAPQGVPLALMLVMFLIAPFRSCYYRRARLLVEPLCPSMIASLTLWILSLASLGLFAMRRHMGVAWWHALIFDAHTSVARWALGISALLALAAVVQMMRRGRIPIRVWDSESENWYGRLDHALDEIGPRRPSGLLVDESGKSGIPFLRTGRFIIGLGDPAGAQHACVAAIWRLRDLALQEGRHPAFIRVGQALLDVYYDIGLTVLPHVGLLGGTLCCLPQDIPAVQAALASEWRRSGRLGRGQSGRQAEGCASSLYR</sequence>
<reference evidence="9 10" key="2">
    <citation type="journal article" date="2014" name="FEMS Microbiol. Lett.">
        <title>Draft genomic DNA sequence of the facultatively methylotrophic bacterium Acidomonas methanolica type strain MB58.</title>
        <authorList>
            <person name="Higashiura N."/>
            <person name="Hadano H."/>
            <person name="Hirakawa H."/>
            <person name="Matsutani M."/>
            <person name="Takabe S."/>
            <person name="Matsushita K."/>
            <person name="Azuma Y."/>
        </authorList>
    </citation>
    <scope>NUCLEOTIDE SEQUENCE [LARGE SCALE GENOMIC DNA]</scope>
    <source>
        <strain evidence="9 10">MB58</strain>
    </source>
</reference>
<feature type="transmembrane region" description="Helical" evidence="8">
    <location>
        <begin position="114"/>
        <end position="140"/>
    </location>
</feature>
<comment type="caution">
    <text evidence="9">The sequence shown here is derived from an EMBL/GenBank/DDBJ whole genome shotgun (WGS) entry which is preliminary data.</text>
</comment>
<feature type="transmembrane region" description="Helical" evidence="8">
    <location>
        <begin position="36"/>
        <end position="56"/>
    </location>
</feature>
<dbReference type="PANTHER" id="PTHR34697:SF2">
    <property type="entry name" value="PHOSPHATIDYLGLYCEROL LYSYLTRANSFERASE"/>
    <property type="match status" value="1"/>
</dbReference>